<dbReference type="Proteomes" id="UP000187283">
    <property type="component" value="Unassembled WGS sequence"/>
</dbReference>
<reference evidence="1 2" key="1">
    <citation type="submission" date="2017-01" db="EMBL/GenBank/DDBJ databases">
        <authorList>
            <person name="Mah S.A."/>
            <person name="Swanson W.J."/>
            <person name="Moy G.W."/>
            <person name="Vacquier V.D."/>
        </authorList>
    </citation>
    <scope>NUCLEOTIDE SEQUENCE [LARGE SCALE GENOMIC DNA]</scope>
    <source>
        <strain evidence="1 2">GSMNP</strain>
    </source>
</reference>
<accession>A0A1R1XDK4</accession>
<dbReference type="EMBL" id="LSSN01003838">
    <property type="protein sequence ID" value="OMJ12714.1"/>
    <property type="molecule type" value="Genomic_DNA"/>
</dbReference>
<sequence>MYLEARLSTS</sequence>
<organism evidence="1 2">
    <name type="scientific">Smittium culicis</name>
    <dbReference type="NCBI Taxonomy" id="133412"/>
    <lineage>
        <taxon>Eukaryota</taxon>
        <taxon>Fungi</taxon>
        <taxon>Fungi incertae sedis</taxon>
        <taxon>Zoopagomycota</taxon>
        <taxon>Kickxellomycotina</taxon>
        <taxon>Harpellomycetes</taxon>
        <taxon>Harpellales</taxon>
        <taxon>Legeriomycetaceae</taxon>
        <taxon>Smittium</taxon>
    </lineage>
</organism>
<proteinExistence type="predicted"/>
<protein>
    <submittedName>
        <fullName evidence="1">Uncharacterized protein</fullName>
    </submittedName>
</protein>
<evidence type="ECO:0000313" key="2">
    <source>
        <dbReference type="Proteomes" id="UP000187283"/>
    </source>
</evidence>
<keyword evidence="2" id="KW-1185">Reference proteome</keyword>
<comment type="caution">
    <text evidence="1">The sequence shown here is derived from an EMBL/GenBank/DDBJ whole genome shotgun (WGS) entry which is preliminary data.</text>
</comment>
<feature type="non-terminal residue" evidence="1">
    <location>
        <position position="10"/>
    </location>
</feature>
<gene>
    <name evidence="1" type="ORF">AYI70_g8948</name>
</gene>
<evidence type="ECO:0000313" key="1">
    <source>
        <dbReference type="EMBL" id="OMJ12714.1"/>
    </source>
</evidence>
<name>A0A1R1XDK4_9FUNG</name>